<reference evidence="3 4" key="1">
    <citation type="submission" date="2024-07" db="EMBL/GenBank/DDBJ databases">
        <title>Section-level genome sequencing and comparative genomics of Aspergillus sections Usti and Cavernicolus.</title>
        <authorList>
            <consortium name="Lawrence Berkeley National Laboratory"/>
            <person name="Nybo J.L."/>
            <person name="Vesth T.C."/>
            <person name="Theobald S."/>
            <person name="Frisvad J.C."/>
            <person name="Larsen T.O."/>
            <person name="Kjaerboelling I."/>
            <person name="Rothschild-Mancinelli K."/>
            <person name="Lyhne E.K."/>
            <person name="Kogle M.E."/>
            <person name="Barry K."/>
            <person name="Clum A."/>
            <person name="Na H."/>
            <person name="Ledsgaard L."/>
            <person name="Lin J."/>
            <person name="Lipzen A."/>
            <person name="Kuo A."/>
            <person name="Riley R."/>
            <person name="Mondo S."/>
            <person name="LaButti K."/>
            <person name="Haridas S."/>
            <person name="Pangalinan J."/>
            <person name="Salamov A.A."/>
            <person name="Simmons B.A."/>
            <person name="Magnuson J.K."/>
            <person name="Chen J."/>
            <person name="Drula E."/>
            <person name="Henrissat B."/>
            <person name="Wiebenga A."/>
            <person name="Lubbers R.J."/>
            <person name="Gomes A.C."/>
            <person name="Makela M.R."/>
            <person name="Stajich J."/>
            <person name="Grigoriev I.V."/>
            <person name="Mortensen U.H."/>
            <person name="De vries R.P."/>
            <person name="Baker S.E."/>
            <person name="Andersen M.R."/>
        </authorList>
    </citation>
    <scope>NUCLEOTIDE SEQUENCE [LARGE SCALE GENOMIC DNA]</scope>
    <source>
        <strain evidence="3 4">CBS 600.67</strain>
    </source>
</reference>
<dbReference type="InterPro" id="IPR000719">
    <property type="entry name" value="Prot_kinase_dom"/>
</dbReference>
<dbReference type="Gene3D" id="3.90.1200.10">
    <property type="match status" value="1"/>
</dbReference>
<feature type="region of interest" description="Disordered" evidence="1">
    <location>
        <begin position="221"/>
        <end position="253"/>
    </location>
</feature>
<comment type="caution">
    <text evidence="3">The sequence shown here is derived from an EMBL/GenBank/DDBJ whole genome shotgun (WGS) entry which is preliminary data.</text>
</comment>
<gene>
    <name evidence="3" type="ORF">BDW59DRAFT_161844</name>
</gene>
<dbReference type="PANTHER" id="PTHR21310:SF39">
    <property type="entry name" value="AMINOGLYCOSIDE PHOSPHOTRANSFERASE DOMAIN-CONTAINING PROTEIN"/>
    <property type="match status" value="1"/>
</dbReference>
<organism evidence="3 4">
    <name type="scientific">Aspergillus cavernicola</name>
    <dbReference type="NCBI Taxonomy" id="176166"/>
    <lineage>
        <taxon>Eukaryota</taxon>
        <taxon>Fungi</taxon>
        <taxon>Dikarya</taxon>
        <taxon>Ascomycota</taxon>
        <taxon>Pezizomycotina</taxon>
        <taxon>Eurotiomycetes</taxon>
        <taxon>Eurotiomycetidae</taxon>
        <taxon>Eurotiales</taxon>
        <taxon>Aspergillaceae</taxon>
        <taxon>Aspergillus</taxon>
        <taxon>Aspergillus subgen. Nidulantes</taxon>
    </lineage>
</organism>
<protein>
    <submittedName>
        <fullName evidence="3">Kinase-like domain-containing protein</fullName>
    </submittedName>
</protein>
<dbReference type="EMBL" id="JBFXLS010000037">
    <property type="protein sequence ID" value="KAL2825367.1"/>
    <property type="molecule type" value="Genomic_DNA"/>
</dbReference>
<accession>A0ABR4IC91</accession>
<proteinExistence type="predicted"/>
<dbReference type="PANTHER" id="PTHR21310">
    <property type="entry name" value="AMINOGLYCOSIDE PHOSPHOTRANSFERASE-RELATED-RELATED"/>
    <property type="match status" value="1"/>
</dbReference>
<dbReference type="PROSITE" id="PS50011">
    <property type="entry name" value="PROTEIN_KINASE_DOM"/>
    <property type="match status" value="1"/>
</dbReference>
<evidence type="ECO:0000259" key="2">
    <source>
        <dbReference type="PROSITE" id="PS50011"/>
    </source>
</evidence>
<dbReference type="InterPro" id="IPR011009">
    <property type="entry name" value="Kinase-like_dom_sf"/>
</dbReference>
<name>A0ABR4IC91_9EURO</name>
<dbReference type="Pfam" id="PF01636">
    <property type="entry name" value="APH"/>
    <property type="match status" value="1"/>
</dbReference>
<evidence type="ECO:0000256" key="1">
    <source>
        <dbReference type="SAM" id="MobiDB-lite"/>
    </source>
</evidence>
<feature type="domain" description="Protein kinase" evidence="2">
    <location>
        <begin position="1"/>
        <end position="253"/>
    </location>
</feature>
<dbReference type="Proteomes" id="UP001610335">
    <property type="component" value="Unassembled WGS sequence"/>
</dbReference>
<dbReference type="InterPro" id="IPR051678">
    <property type="entry name" value="AGP_Transferase"/>
</dbReference>
<evidence type="ECO:0000313" key="3">
    <source>
        <dbReference type="EMBL" id="KAL2825367.1"/>
    </source>
</evidence>
<sequence>MAHWDVYRYFRWRRSTDEYGYLFMEYVPGQNLQDLDIESLAKFVPRVVKIAESLGRICGSTPGPVGGGIPLGYIYGDDGAKTRFKSVEEMNVYMNKRLAYRNDTIDLSRHPLVLCHGDLCRRNIILREDGSLCLVDWGFAGYYPRFFEIVALKCTIPYDKLFEGALEREAEAAMDLADEERHDMKLVTFVRGANLRWSFDGPTQAERDAFIESLERHAKIRQDNGVNSSEQAAAGDEKQEEPHSIIQPIVESD</sequence>
<evidence type="ECO:0000313" key="4">
    <source>
        <dbReference type="Proteomes" id="UP001610335"/>
    </source>
</evidence>
<dbReference type="SUPFAM" id="SSF56112">
    <property type="entry name" value="Protein kinase-like (PK-like)"/>
    <property type="match status" value="1"/>
</dbReference>
<dbReference type="InterPro" id="IPR002575">
    <property type="entry name" value="Aminoglycoside_PTrfase"/>
</dbReference>
<keyword evidence="4" id="KW-1185">Reference proteome</keyword>